<protein>
    <submittedName>
        <fullName evidence="1">Uncharacterized protein</fullName>
    </submittedName>
</protein>
<gene>
    <name evidence="1" type="ORF">HJC23_006162</name>
</gene>
<name>A0ABD3Q167_9STRA</name>
<reference evidence="1 2" key="1">
    <citation type="journal article" date="2020" name="G3 (Bethesda)">
        <title>Improved Reference Genome for Cyclotella cryptica CCMP332, a Model for Cell Wall Morphogenesis, Salinity Adaptation, and Lipid Production in Diatoms (Bacillariophyta).</title>
        <authorList>
            <person name="Roberts W.R."/>
            <person name="Downey K.M."/>
            <person name="Ruck E.C."/>
            <person name="Traller J.C."/>
            <person name="Alverson A.J."/>
        </authorList>
    </citation>
    <scope>NUCLEOTIDE SEQUENCE [LARGE SCALE GENOMIC DNA]</scope>
    <source>
        <strain evidence="1 2">CCMP332</strain>
    </source>
</reference>
<evidence type="ECO:0000313" key="2">
    <source>
        <dbReference type="Proteomes" id="UP001516023"/>
    </source>
</evidence>
<comment type="caution">
    <text evidence="1">The sequence shown here is derived from an EMBL/GenBank/DDBJ whole genome shotgun (WGS) entry which is preliminary data.</text>
</comment>
<accession>A0ABD3Q167</accession>
<organism evidence="1 2">
    <name type="scientific">Cyclotella cryptica</name>
    <dbReference type="NCBI Taxonomy" id="29204"/>
    <lineage>
        <taxon>Eukaryota</taxon>
        <taxon>Sar</taxon>
        <taxon>Stramenopiles</taxon>
        <taxon>Ochrophyta</taxon>
        <taxon>Bacillariophyta</taxon>
        <taxon>Coscinodiscophyceae</taxon>
        <taxon>Thalassiosirophycidae</taxon>
        <taxon>Stephanodiscales</taxon>
        <taxon>Stephanodiscaceae</taxon>
        <taxon>Cyclotella</taxon>
    </lineage>
</organism>
<sequence>MTVVVALHTSSPLDEVAWPSKRLNLVVNEIRHSIECEWMTQSVRHVSKKRIITFLEVLQRFPTNFQPPRKRFDEIVVSVNLYVYPLK</sequence>
<dbReference type="Proteomes" id="UP001516023">
    <property type="component" value="Unassembled WGS sequence"/>
</dbReference>
<evidence type="ECO:0000313" key="1">
    <source>
        <dbReference type="EMBL" id="KAL3793802.1"/>
    </source>
</evidence>
<dbReference type="EMBL" id="JABMIG020000087">
    <property type="protein sequence ID" value="KAL3793802.1"/>
    <property type="molecule type" value="Genomic_DNA"/>
</dbReference>
<proteinExistence type="predicted"/>
<dbReference type="AlphaFoldDB" id="A0ABD3Q167"/>
<keyword evidence="2" id="KW-1185">Reference proteome</keyword>